<organism evidence="3 4">
    <name type="scientific">Adineta steineri</name>
    <dbReference type="NCBI Taxonomy" id="433720"/>
    <lineage>
        <taxon>Eukaryota</taxon>
        <taxon>Metazoa</taxon>
        <taxon>Spiralia</taxon>
        <taxon>Gnathifera</taxon>
        <taxon>Rotifera</taxon>
        <taxon>Eurotatoria</taxon>
        <taxon>Bdelloidea</taxon>
        <taxon>Adinetida</taxon>
        <taxon>Adinetidae</taxon>
        <taxon>Adineta</taxon>
    </lineage>
</organism>
<gene>
    <name evidence="3" type="ORF">OKA104_LOCUS33670</name>
    <name evidence="2" type="ORF">VCS650_LOCUS41685</name>
</gene>
<reference evidence="3" key="1">
    <citation type="submission" date="2021-02" db="EMBL/GenBank/DDBJ databases">
        <authorList>
            <person name="Nowell W R."/>
        </authorList>
    </citation>
    <scope>NUCLEOTIDE SEQUENCE</scope>
</reference>
<evidence type="ECO:0000313" key="3">
    <source>
        <dbReference type="EMBL" id="CAF4065863.1"/>
    </source>
</evidence>
<feature type="region of interest" description="Disordered" evidence="1">
    <location>
        <begin position="1"/>
        <end position="71"/>
    </location>
</feature>
<dbReference type="Proteomes" id="UP000663881">
    <property type="component" value="Unassembled WGS sequence"/>
</dbReference>
<feature type="compositionally biased region" description="Basic and acidic residues" evidence="1">
    <location>
        <begin position="159"/>
        <end position="168"/>
    </location>
</feature>
<evidence type="ECO:0000256" key="1">
    <source>
        <dbReference type="SAM" id="MobiDB-lite"/>
    </source>
</evidence>
<name>A0A819S8C3_9BILA</name>
<evidence type="ECO:0000313" key="4">
    <source>
        <dbReference type="Proteomes" id="UP000663881"/>
    </source>
</evidence>
<dbReference type="EMBL" id="CAJOAY010004345">
    <property type="protein sequence ID" value="CAF4065863.1"/>
    <property type="molecule type" value="Genomic_DNA"/>
</dbReference>
<protein>
    <submittedName>
        <fullName evidence="3">Uncharacterized protein</fullName>
    </submittedName>
</protein>
<dbReference type="Proteomes" id="UP000663891">
    <property type="component" value="Unassembled WGS sequence"/>
</dbReference>
<dbReference type="EMBL" id="CAJNON010001889">
    <property type="protein sequence ID" value="CAF1490642.1"/>
    <property type="molecule type" value="Genomic_DNA"/>
</dbReference>
<sequence length="168" mass="18821">MQTPPWQQGWRGYNQGNMPLEPFSTYPQYSQNQVNPSNLSIPQIQPPVQPIQLQNPPRPTQLPAQPLANPNNKAAESAYNAEIQAYPTYLISTLPVQEVQLQSGKTLPQQGKSKSTIVIEEELEKGETSIQNSKKEHPTKNNITISTPIILDPISKSQQENEKQNLNL</sequence>
<dbReference type="AlphaFoldDB" id="A0A819S8C3"/>
<comment type="caution">
    <text evidence="3">The sequence shown here is derived from an EMBL/GenBank/DDBJ whole genome shotgun (WGS) entry which is preliminary data.</text>
</comment>
<accession>A0A819S8C3</accession>
<proteinExistence type="predicted"/>
<evidence type="ECO:0000313" key="2">
    <source>
        <dbReference type="EMBL" id="CAF1490642.1"/>
    </source>
</evidence>
<feature type="region of interest" description="Disordered" evidence="1">
    <location>
        <begin position="126"/>
        <end position="168"/>
    </location>
</feature>
<feature type="compositionally biased region" description="Polar residues" evidence="1">
    <location>
        <begin position="25"/>
        <end position="40"/>
    </location>
</feature>